<evidence type="ECO:0000313" key="2">
    <source>
        <dbReference type="Proteomes" id="UP000252147"/>
    </source>
</evidence>
<dbReference type="Gene3D" id="3.30.420.140">
    <property type="entry name" value="YqgF/RNase H-like domain"/>
    <property type="match status" value="1"/>
</dbReference>
<dbReference type="AlphaFoldDB" id="A0A368BPC9"/>
<name>A0A368BPC9_9GAMM</name>
<organism evidence="1 2">
    <name type="scientific">SAR86 cluster bacterium</name>
    <dbReference type="NCBI Taxonomy" id="2030880"/>
    <lineage>
        <taxon>Bacteria</taxon>
        <taxon>Pseudomonadati</taxon>
        <taxon>Pseudomonadota</taxon>
        <taxon>Gammaproteobacteria</taxon>
        <taxon>SAR86 cluster</taxon>
    </lineage>
</organism>
<evidence type="ECO:0000313" key="1">
    <source>
        <dbReference type="EMBL" id="RCL39178.1"/>
    </source>
</evidence>
<dbReference type="GO" id="GO:0006364">
    <property type="term" value="P:rRNA processing"/>
    <property type="evidence" value="ECO:0007669"/>
    <property type="project" value="InterPro"/>
</dbReference>
<sequence length="124" mass="13718">MSKKAEVVICFDYGTKKIGACIGETYTGACSPLKVIKNDSTLVEGIKNLVEEWNPNFILVGIPSKPSTEFEKGVLNFIETIKITFELKVLTANEDFTSAGIQANNKDARSATLIFEDWFNLNYG</sequence>
<dbReference type="InterPro" id="IPR012337">
    <property type="entry name" value="RNaseH-like_sf"/>
</dbReference>
<dbReference type="CDD" id="cd16964">
    <property type="entry name" value="YqgF"/>
    <property type="match status" value="1"/>
</dbReference>
<dbReference type="InterPro" id="IPR005227">
    <property type="entry name" value="YqgF"/>
</dbReference>
<protein>
    <submittedName>
        <fullName evidence="1">Pre-16S rRNA-processing nuclease YqgF</fullName>
    </submittedName>
</protein>
<dbReference type="Pfam" id="PF03652">
    <property type="entry name" value="RuvX"/>
    <property type="match status" value="1"/>
</dbReference>
<dbReference type="Proteomes" id="UP000252147">
    <property type="component" value="Unassembled WGS sequence"/>
</dbReference>
<reference evidence="1 2" key="1">
    <citation type="journal article" date="2018" name="Microbiome">
        <title>Fine metagenomic profile of the Mediterranean stratified and mixed water columns revealed by assembly and recruitment.</title>
        <authorList>
            <person name="Haro-Moreno J.M."/>
            <person name="Lopez-Perez M."/>
            <person name="De La Torre J.R."/>
            <person name="Picazo A."/>
            <person name="Camacho A."/>
            <person name="Rodriguez-Valera F."/>
        </authorList>
    </citation>
    <scope>NUCLEOTIDE SEQUENCE [LARGE SCALE GENOMIC DNA]</scope>
    <source>
        <strain evidence="1">MED-G83</strain>
    </source>
</reference>
<proteinExistence type="predicted"/>
<accession>A0A368BPC9</accession>
<gene>
    <name evidence="1" type="ORF">DBW97_00185</name>
</gene>
<dbReference type="EMBL" id="QOPD01000001">
    <property type="protein sequence ID" value="RCL39178.1"/>
    <property type="molecule type" value="Genomic_DNA"/>
</dbReference>
<comment type="caution">
    <text evidence="1">The sequence shown here is derived from an EMBL/GenBank/DDBJ whole genome shotgun (WGS) entry which is preliminary data.</text>
</comment>
<dbReference type="InterPro" id="IPR037027">
    <property type="entry name" value="YqgF/RNaseH-like_dom_sf"/>
</dbReference>
<dbReference type="SUPFAM" id="SSF53098">
    <property type="entry name" value="Ribonuclease H-like"/>
    <property type="match status" value="1"/>
</dbReference>